<dbReference type="InterPro" id="IPR050180">
    <property type="entry name" value="RNR_Ribonuclease"/>
</dbReference>
<dbReference type="Gene3D" id="2.40.50.690">
    <property type="match status" value="1"/>
</dbReference>
<dbReference type="AlphaFoldDB" id="A0A8H7QKS7"/>
<dbReference type="PANTHER" id="PTHR23355:SF9">
    <property type="entry name" value="DIS3-LIKE EXONUCLEASE 2"/>
    <property type="match status" value="1"/>
</dbReference>
<organism evidence="1 2">
    <name type="scientific">Mucor saturninus</name>
    <dbReference type="NCBI Taxonomy" id="64648"/>
    <lineage>
        <taxon>Eukaryota</taxon>
        <taxon>Fungi</taxon>
        <taxon>Fungi incertae sedis</taxon>
        <taxon>Mucoromycota</taxon>
        <taxon>Mucoromycotina</taxon>
        <taxon>Mucoromycetes</taxon>
        <taxon>Mucorales</taxon>
        <taxon>Mucorineae</taxon>
        <taxon>Mucoraceae</taxon>
        <taxon>Mucor</taxon>
    </lineage>
</organism>
<dbReference type="EMBL" id="JAEPRD010000235">
    <property type="protein sequence ID" value="KAG2193393.1"/>
    <property type="molecule type" value="Genomic_DNA"/>
</dbReference>
<dbReference type="SUPFAM" id="SSF50249">
    <property type="entry name" value="Nucleic acid-binding proteins"/>
    <property type="match status" value="1"/>
</dbReference>
<accession>A0A8H7QKS7</accession>
<dbReference type="InterPro" id="IPR012340">
    <property type="entry name" value="NA-bd_OB-fold"/>
</dbReference>
<dbReference type="PANTHER" id="PTHR23355">
    <property type="entry name" value="RIBONUCLEASE"/>
    <property type="match status" value="1"/>
</dbReference>
<protein>
    <submittedName>
        <fullName evidence="1">Uncharacterized protein</fullName>
    </submittedName>
</protein>
<sequence length="206" mass="23052">MEEDKDSPVFQSLVDIIHEMKRLPSISIGPKSHQRAAIAGKDTVNEQQHSKHADMTQGKPVFSNSFLALELDDEGENNIDTLVLPLNKQQQRTRNKSVPDAIVPQRRDSLSSTRKVLYPAHLPIEESSVEIRAYALFSGILLVDLKDNSETNVECEDLDGASIYIFGSHNRNRAFDGDEVAVRLVPVDEMMEEKISSDNAIPEDCH</sequence>
<evidence type="ECO:0000313" key="1">
    <source>
        <dbReference type="EMBL" id="KAG2193393.1"/>
    </source>
</evidence>
<proteinExistence type="predicted"/>
<gene>
    <name evidence="1" type="ORF">INT47_007685</name>
</gene>
<reference evidence="1" key="1">
    <citation type="submission" date="2020-12" db="EMBL/GenBank/DDBJ databases">
        <title>Metabolic potential, ecology and presence of endohyphal bacteria is reflected in genomic diversity of Mucoromycotina.</title>
        <authorList>
            <person name="Muszewska A."/>
            <person name="Okrasinska A."/>
            <person name="Steczkiewicz K."/>
            <person name="Drgas O."/>
            <person name="Orlowska M."/>
            <person name="Perlinska-Lenart U."/>
            <person name="Aleksandrzak-Piekarczyk T."/>
            <person name="Szatraj K."/>
            <person name="Zielenkiewicz U."/>
            <person name="Pilsyk S."/>
            <person name="Malc E."/>
            <person name="Mieczkowski P."/>
            <person name="Kruszewska J.S."/>
            <person name="Biernat P."/>
            <person name="Pawlowska J."/>
        </authorList>
    </citation>
    <scope>NUCLEOTIDE SEQUENCE</scope>
    <source>
        <strain evidence="1">WA0000017839</strain>
    </source>
</reference>
<comment type="caution">
    <text evidence="1">The sequence shown here is derived from an EMBL/GenBank/DDBJ whole genome shotgun (WGS) entry which is preliminary data.</text>
</comment>
<dbReference type="OrthoDB" id="2285229at2759"/>
<dbReference type="Proteomes" id="UP000603453">
    <property type="component" value="Unassembled WGS sequence"/>
</dbReference>
<keyword evidence="2" id="KW-1185">Reference proteome</keyword>
<dbReference type="GO" id="GO:0006402">
    <property type="term" value="P:mRNA catabolic process"/>
    <property type="evidence" value="ECO:0007669"/>
    <property type="project" value="TreeGrafter"/>
</dbReference>
<evidence type="ECO:0000313" key="2">
    <source>
        <dbReference type="Proteomes" id="UP000603453"/>
    </source>
</evidence>
<name>A0A8H7QKS7_9FUNG</name>